<evidence type="ECO:0000256" key="6">
    <source>
        <dbReference type="ARBA" id="ARBA00023136"/>
    </source>
</evidence>
<keyword evidence="9" id="KW-1185">Reference proteome</keyword>
<feature type="transmembrane region" description="Helical" evidence="7">
    <location>
        <begin position="12"/>
        <end position="33"/>
    </location>
</feature>
<dbReference type="InterPro" id="IPR051907">
    <property type="entry name" value="DoxX-like_oxidoreductase"/>
</dbReference>
<dbReference type="eggNOG" id="COG2259">
    <property type="taxonomic scope" value="Bacteria"/>
</dbReference>
<evidence type="ECO:0000256" key="5">
    <source>
        <dbReference type="ARBA" id="ARBA00022989"/>
    </source>
</evidence>
<evidence type="ECO:0000256" key="7">
    <source>
        <dbReference type="SAM" id="Phobius"/>
    </source>
</evidence>
<comment type="similarity">
    <text evidence="2">Belongs to the DoxX family.</text>
</comment>
<dbReference type="EMBL" id="AAYA01000010">
    <property type="protein sequence ID" value="EBA07274.1"/>
    <property type="molecule type" value="Genomic_DNA"/>
</dbReference>
<evidence type="ECO:0000313" key="8">
    <source>
        <dbReference type="EMBL" id="EBA07274.1"/>
    </source>
</evidence>
<organism evidence="8 9">
    <name type="scientific">Sagittula stellata (strain ATCC 700073 / DSM 11524 / E-37)</name>
    <dbReference type="NCBI Taxonomy" id="388399"/>
    <lineage>
        <taxon>Bacteria</taxon>
        <taxon>Pseudomonadati</taxon>
        <taxon>Pseudomonadota</taxon>
        <taxon>Alphaproteobacteria</taxon>
        <taxon>Rhodobacterales</taxon>
        <taxon>Roseobacteraceae</taxon>
        <taxon>Sagittula</taxon>
    </lineage>
</organism>
<name>A3K6C4_SAGS3</name>
<feature type="transmembrane region" description="Helical" evidence="7">
    <location>
        <begin position="45"/>
        <end position="67"/>
    </location>
</feature>
<comment type="caution">
    <text evidence="8">The sequence shown here is derived from an EMBL/GenBank/DDBJ whole genome shotgun (WGS) entry which is preliminary data.</text>
</comment>
<evidence type="ECO:0000256" key="2">
    <source>
        <dbReference type="ARBA" id="ARBA00006679"/>
    </source>
</evidence>
<gene>
    <name evidence="8" type="ORF">SSE37_06544</name>
</gene>
<sequence>MEAEMERADALATLVGRLLIAALFVGGAVQKALDPAQVADMLRGWGLPGGLVWAALVYNAVAALALIIGVGARLAALSLAGYCGLTSFFHLIPEDPWQMTIFVKNWAIAGGCLILAAHGPGRWSLRNPSGGLASQRRRYGTDE</sequence>
<evidence type="ECO:0000256" key="4">
    <source>
        <dbReference type="ARBA" id="ARBA00022692"/>
    </source>
</evidence>
<dbReference type="GO" id="GO:0005886">
    <property type="term" value="C:plasma membrane"/>
    <property type="evidence" value="ECO:0007669"/>
    <property type="project" value="UniProtKB-SubCell"/>
</dbReference>
<keyword evidence="4 7" id="KW-0812">Transmembrane</keyword>
<accession>A3K6C4</accession>
<comment type="subcellular location">
    <subcellularLocation>
        <location evidence="1">Cell membrane</location>
        <topology evidence="1">Multi-pass membrane protein</topology>
    </subcellularLocation>
</comment>
<dbReference type="PANTHER" id="PTHR33452">
    <property type="entry name" value="OXIDOREDUCTASE CATD-RELATED"/>
    <property type="match status" value="1"/>
</dbReference>
<dbReference type="Proteomes" id="UP000005713">
    <property type="component" value="Unassembled WGS sequence"/>
</dbReference>
<dbReference type="AlphaFoldDB" id="A3K6C4"/>
<evidence type="ECO:0000256" key="1">
    <source>
        <dbReference type="ARBA" id="ARBA00004651"/>
    </source>
</evidence>
<evidence type="ECO:0000313" key="9">
    <source>
        <dbReference type="Proteomes" id="UP000005713"/>
    </source>
</evidence>
<keyword evidence="3" id="KW-1003">Cell membrane</keyword>
<dbReference type="InterPro" id="IPR032808">
    <property type="entry name" value="DoxX"/>
</dbReference>
<reference evidence="8 9" key="1">
    <citation type="submission" date="2006-06" db="EMBL/GenBank/DDBJ databases">
        <authorList>
            <person name="Moran M.A."/>
            <person name="Ferriera S."/>
            <person name="Johnson J."/>
            <person name="Kravitz S."/>
            <person name="Beeson K."/>
            <person name="Sutton G."/>
            <person name="Rogers Y.-H."/>
            <person name="Friedman R."/>
            <person name="Frazier M."/>
            <person name="Venter J.C."/>
        </authorList>
    </citation>
    <scope>NUCLEOTIDE SEQUENCE [LARGE SCALE GENOMIC DNA]</scope>
    <source>
        <strain evidence="8 9">E-37</strain>
    </source>
</reference>
<keyword evidence="6 7" id="KW-0472">Membrane</keyword>
<keyword evidence="5 7" id="KW-1133">Transmembrane helix</keyword>
<dbReference type="Pfam" id="PF07681">
    <property type="entry name" value="DoxX"/>
    <property type="match status" value="1"/>
</dbReference>
<evidence type="ECO:0000256" key="3">
    <source>
        <dbReference type="ARBA" id="ARBA00022475"/>
    </source>
</evidence>
<protein>
    <submittedName>
        <fullName evidence="8">DoxX</fullName>
    </submittedName>
</protein>
<dbReference type="PANTHER" id="PTHR33452:SF1">
    <property type="entry name" value="INNER MEMBRANE PROTEIN YPHA-RELATED"/>
    <property type="match status" value="1"/>
</dbReference>
<proteinExistence type="inferred from homology"/>